<protein>
    <recommendedName>
        <fullName evidence="1">protein-tyrosine-phosphatase</fullName>
        <ecNumber evidence="1">3.1.3.48</ecNumber>
    </recommendedName>
</protein>
<dbReference type="Pfam" id="PF01451">
    <property type="entry name" value="LMWPc"/>
    <property type="match status" value="1"/>
</dbReference>
<dbReference type="PANTHER" id="PTHR11717">
    <property type="entry name" value="LOW MOLECULAR WEIGHT PROTEIN TYROSINE PHOSPHATASE"/>
    <property type="match status" value="1"/>
</dbReference>
<evidence type="ECO:0000313" key="4">
    <source>
        <dbReference type="Proteomes" id="UP001138894"/>
    </source>
</evidence>
<dbReference type="RefSeq" id="WP_218547255.1">
    <property type="nucleotide sequence ID" value="NZ_JAGSPD010000012.1"/>
</dbReference>
<proteinExistence type="predicted"/>
<evidence type="ECO:0000313" key="3">
    <source>
        <dbReference type="EMBL" id="MBV7270231.1"/>
    </source>
</evidence>
<organism evidence="3 4">
    <name type="scientific">Winogradskyella luteola</name>
    <dbReference type="NCBI Taxonomy" id="2828330"/>
    <lineage>
        <taxon>Bacteria</taxon>
        <taxon>Pseudomonadati</taxon>
        <taxon>Bacteroidota</taxon>
        <taxon>Flavobacteriia</taxon>
        <taxon>Flavobacteriales</taxon>
        <taxon>Flavobacteriaceae</taxon>
        <taxon>Winogradskyella</taxon>
    </lineage>
</organism>
<keyword evidence="4" id="KW-1185">Reference proteome</keyword>
<evidence type="ECO:0000259" key="2">
    <source>
        <dbReference type="SMART" id="SM00226"/>
    </source>
</evidence>
<dbReference type="PANTHER" id="PTHR11717:SF7">
    <property type="entry name" value="LOW MOLECULAR WEIGHT PHOSPHOTYROSINE PROTEIN PHOSPHATASE"/>
    <property type="match status" value="1"/>
</dbReference>
<dbReference type="EMBL" id="JAGSPD010000012">
    <property type="protein sequence ID" value="MBV7270231.1"/>
    <property type="molecule type" value="Genomic_DNA"/>
</dbReference>
<dbReference type="SMART" id="SM00226">
    <property type="entry name" value="LMWPc"/>
    <property type="match status" value="1"/>
</dbReference>
<name>A0A9X1FAU2_9FLAO</name>
<comment type="caution">
    <text evidence="3">The sequence shown here is derived from an EMBL/GenBank/DDBJ whole genome shotgun (WGS) entry which is preliminary data.</text>
</comment>
<reference evidence="3" key="1">
    <citation type="submission" date="2021-04" db="EMBL/GenBank/DDBJ databases">
        <authorList>
            <person name="Pira H."/>
            <person name="Risdian C."/>
            <person name="Wink J."/>
        </authorList>
    </citation>
    <scope>NUCLEOTIDE SEQUENCE</scope>
    <source>
        <strain evidence="3">WHY3</strain>
    </source>
</reference>
<gene>
    <name evidence="3" type="ORF">KCG49_13625</name>
</gene>
<dbReference type="GO" id="GO:0004725">
    <property type="term" value="F:protein tyrosine phosphatase activity"/>
    <property type="evidence" value="ECO:0007669"/>
    <property type="project" value="UniProtKB-EC"/>
</dbReference>
<dbReference type="InterPro" id="IPR023485">
    <property type="entry name" value="Ptyr_pPase"/>
</dbReference>
<accession>A0A9X1FAU2</accession>
<sequence>MARILMVCLGNICRSPLAHGILESKLPSDHFYVDSAGTAAYHIGNSPDHRSIKVAKTHGIDISHQSARQFKVSDFDTFDYIYAMDSSNYNNIISLARGNEDIGKVKLFLEENTAIFNKNVPDPYYGDMSDFEHVFNIIESTSKLLLKKLMRAYL</sequence>
<dbReference type="AlphaFoldDB" id="A0A9X1FAU2"/>
<evidence type="ECO:0000256" key="1">
    <source>
        <dbReference type="ARBA" id="ARBA00013064"/>
    </source>
</evidence>
<feature type="domain" description="Phosphotyrosine protein phosphatase I" evidence="2">
    <location>
        <begin position="2"/>
        <end position="148"/>
    </location>
</feature>
<dbReference type="InterPro" id="IPR050438">
    <property type="entry name" value="LMW_PTPase"/>
</dbReference>
<dbReference type="EC" id="3.1.3.48" evidence="1"/>
<dbReference type="CDD" id="cd16343">
    <property type="entry name" value="LMWPTP"/>
    <property type="match status" value="1"/>
</dbReference>
<dbReference type="Proteomes" id="UP001138894">
    <property type="component" value="Unassembled WGS sequence"/>
</dbReference>